<evidence type="ECO:0000256" key="11">
    <source>
        <dbReference type="RuleBase" id="RU003484"/>
    </source>
</evidence>
<comment type="caution">
    <text evidence="9">Lacks conserved residue(s) required for the propagation of feature annotation.</text>
</comment>
<dbReference type="PRINTS" id="PR00303">
    <property type="entry name" value="SECYTRNLCASE"/>
</dbReference>
<dbReference type="InterPro" id="IPR002208">
    <property type="entry name" value="SecY/SEC61-alpha"/>
</dbReference>
<protein>
    <recommendedName>
        <fullName evidence="9 10">Protein translocase subunit SecY</fullName>
    </recommendedName>
</protein>
<dbReference type="Proteomes" id="UP000677804">
    <property type="component" value="Chromosome"/>
</dbReference>
<dbReference type="SUPFAM" id="SSF103491">
    <property type="entry name" value="Preprotein translocase SecY subunit"/>
    <property type="match status" value="1"/>
</dbReference>
<dbReference type="HAMAP" id="MF_01465">
    <property type="entry name" value="SecY"/>
    <property type="match status" value="1"/>
</dbReference>
<feature type="transmembrane region" description="Helical" evidence="9">
    <location>
        <begin position="309"/>
        <end position="332"/>
    </location>
</feature>
<evidence type="ECO:0000256" key="10">
    <source>
        <dbReference type="RuleBase" id="RU000537"/>
    </source>
</evidence>
<feature type="transmembrane region" description="Helical" evidence="9">
    <location>
        <begin position="155"/>
        <end position="175"/>
    </location>
</feature>
<keyword evidence="4 9" id="KW-0812">Transmembrane</keyword>
<evidence type="ECO:0000313" key="13">
    <source>
        <dbReference type="EMBL" id="QVI61440.1"/>
    </source>
</evidence>
<evidence type="ECO:0000256" key="6">
    <source>
        <dbReference type="ARBA" id="ARBA00022989"/>
    </source>
</evidence>
<comment type="similarity">
    <text evidence="2 9 12">Belongs to the SecY/SEC61-alpha family.</text>
</comment>
<name>A0ABX8D1V7_9CELL</name>
<evidence type="ECO:0000256" key="12">
    <source>
        <dbReference type="RuleBase" id="RU004349"/>
    </source>
</evidence>
<evidence type="ECO:0000313" key="14">
    <source>
        <dbReference type="Proteomes" id="UP000677804"/>
    </source>
</evidence>
<keyword evidence="9" id="KW-1003">Cell membrane</keyword>
<feature type="transmembrane region" description="Helical" evidence="9">
    <location>
        <begin position="213"/>
        <end position="233"/>
    </location>
</feature>
<dbReference type="Pfam" id="PF00344">
    <property type="entry name" value="SecY"/>
    <property type="match status" value="1"/>
</dbReference>
<evidence type="ECO:0000256" key="5">
    <source>
        <dbReference type="ARBA" id="ARBA00022927"/>
    </source>
</evidence>
<feature type="transmembrane region" description="Helical" evidence="9">
    <location>
        <begin position="373"/>
        <end position="390"/>
    </location>
</feature>
<feature type="transmembrane region" description="Helical" evidence="9">
    <location>
        <begin position="115"/>
        <end position="135"/>
    </location>
</feature>
<sequence length="431" mass="46507">MLGAFVRAFRTPDLRRKLLFTIGMMVLFRIGSFLPTPGVSYPNVQACIEQTAESDLLGLVNLFSGGALLQLSVFSLGIMPYITASIIIQLLRVVIPKFEELHKEGQSGTAKLTQYTRYLTIGLAVLQSTTIITFARSGNLFQGCSLEVIPDDSPITLLIMVITMTAGTGLIMWLGELITERGVGNGMSLLIFTSIAASFPGAMWSIAGGAGGAGKFIAVLAIVVLVIGLVVFVEQSQRRVPVQYAKRMVGRRMYGGSSTYIPIKINMAGVIPVIFASSLLAVPTLIAQFGDPTAGWVQWISVNLADPGAPLHMGLYVVLIIFFCYFYTAITFNPDEVADNMKKYGGFIPGIRAGRPTAEYLDYVITRITAPGSLYLAMVALIPMIAFIVLGVGSNIPFGGASILIVVGVGLETVKQIESQLQQRHYEGFLR</sequence>
<keyword evidence="5 9" id="KW-0653">Protein transport</keyword>
<dbReference type="PIRSF" id="PIRSF004557">
    <property type="entry name" value="SecY"/>
    <property type="match status" value="1"/>
</dbReference>
<evidence type="ECO:0000256" key="1">
    <source>
        <dbReference type="ARBA" id="ARBA00004141"/>
    </source>
</evidence>
<feature type="transmembrane region" description="Helical" evidence="9">
    <location>
        <begin position="18"/>
        <end position="34"/>
    </location>
</feature>
<evidence type="ECO:0000256" key="2">
    <source>
        <dbReference type="ARBA" id="ARBA00005751"/>
    </source>
</evidence>
<comment type="function">
    <text evidence="9 10">The central subunit of the protein translocation channel SecYEG. Consists of two halves formed by TMs 1-5 and 6-10. These two domains form a lateral gate at the front which open onto the bilayer between TMs 2 and 7, and are clamped together by SecE at the back. The channel is closed by both a pore ring composed of hydrophobic SecY resides and a short helix (helix 2A) on the extracellular side of the membrane which forms a plug. The plug probably moves laterally to allow the channel to open. The ring and the pore may move independently.</text>
</comment>
<evidence type="ECO:0000256" key="3">
    <source>
        <dbReference type="ARBA" id="ARBA00022448"/>
    </source>
</evidence>
<dbReference type="NCBIfam" id="TIGR00967">
    <property type="entry name" value="3a0501s007"/>
    <property type="match status" value="1"/>
</dbReference>
<dbReference type="InterPro" id="IPR030659">
    <property type="entry name" value="SecY_CS"/>
</dbReference>
<keyword evidence="14" id="KW-1185">Reference proteome</keyword>
<comment type="subcellular location">
    <subcellularLocation>
        <location evidence="9">Cell membrane</location>
        <topology evidence="9">Multi-pass membrane protein</topology>
    </subcellularLocation>
    <subcellularLocation>
        <location evidence="1 11">Membrane</location>
        <topology evidence="1 11">Multi-pass membrane protein</topology>
    </subcellularLocation>
</comment>
<evidence type="ECO:0000256" key="8">
    <source>
        <dbReference type="ARBA" id="ARBA00023136"/>
    </source>
</evidence>
<organism evidence="13 14">
    <name type="scientific">Cellulomonas wangleii</name>
    <dbReference type="NCBI Taxonomy" id="2816956"/>
    <lineage>
        <taxon>Bacteria</taxon>
        <taxon>Bacillati</taxon>
        <taxon>Actinomycetota</taxon>
        <taxon>Actinomycetes</taxon>
        <taxon>Micrococcales</taxon>
        <taxon>Cellulomonadaceae</taxon>
        <taxon>Cellulomonas</taxon>
    </lineage>
</organism>
<evidence type="ECO:0000256" key="4">
    <source>
        <dbReference type="ARBA" id="ARBA00022692"/>
    </source>
</evidence>
<keyword evidence="8 9" id="KW-0472">Membrane</keyword>
<dbReference type="RefSeq" id="WP_207339038.1">
    <property type="nucleotide sequence ID" value="NZ_CP074405.1"/>
</dbReference>
<evidence type="ECO:0000256" key="9">
    <source>
        <dbReference type="HAMAP-Rule" id="MF_01465"/>
    </source>
</evidence>
<keyword evidence="3 9" id="KW-0813">Transport</keyword>
<dbReference type="PANTHER" id="PTHR10906">
    <property type="entry name" value="SECY/SEC61-ALPHA FAMILY MEMBER"/>
    <property type="match status" value="1"/>
</dbReference>
<keyword evidence="7 9" id="KW-0811">Translocation</keyword>
<evidence type="ECO:0000256" key="7">
    <source>
        <dbReference type="ARBA" id="ARBA00023010"/>
    </source>
</evidence>
<accession>A0ABX8D1V7</accession>
<dbReference type="InterPro" id="IPR023201">
    <property type="entry name" value="SecY_dom_sf"/>
</dbReference>
<feature type="transmembrane region" description="Helical" evidence="9">
    <location>
        <begin position="67"/>
        <end position="94"/>
    </location>
</feature>
<gene>
    <name evidence="9 13" type="primary">secY</name>
    <name evidence="13" type="ORF">KG103_13260</name>
</gene>
<comment type="subunit">
    <text evidence="9">Component of the Sec protein translocase complex. Heterotrimer consisting of SecY, SecE and SecG subunits. The heterotrimers can form oligomers, although 1 heterotrimer is thought to be able to translocate proteins. Interacts with the ribosome. Interacts with SecDF, and other proteins may be involved. Interacts with SecA.</text>
</comment>
<dbReference type="Gene3D" id="1.10.3370.10">
    <property type="entry name" value="SecY subunit domain"/>
    <property type="match status" value="1"/>
</dbReference>
<dbReference type="PROSITE" id="PS00755">
    <property type="entry name" value="SECY_1"/>
    <property type="match status" value="1"/>
</dbReference>
<dbReference type="PROSITE" id="PS00756">
    <property type="entry name" value="SECY_2"/>
    <property type="match status" value="1"/>
</dbReference>
<dbReference type="EMBL" id="CP074405">
    <property type="protein sequence ID" value="QVI61440.1"/>
    <property type="molecule type" value="Genomic_DNA"/>
</dbReference>
<dbReference type="InterPro" id="IPR026593">
    <property type="entry name" value="SecY"/>
</dbReference>
<proteinExistence type="inferred from homology"/>
<keyword evidence="6 9" id="KW-1133">Transmembrane helix</keyword>
<feature type="transmembrane region" description="Helical" evidence="9">
    <location>
        <begin position="187"/>
        <end position="207"/>
    </location>
</feature>
<reference evidence="13 14" key="1">
    <citation type="submission" date="2021-05" db="EMBL/GenBank/DDBJ databases">
        <title>Novel species in genus Cellulomonas.</title>
        <authorList>
            <person name="Zhang G."/>
        </authorList>
    </citation>
    <scope>NUCLEOTIDE SEQUENCE [LARGE SCALE GENOMIC DNA]</scope>
    <source>
        <strain evidence="14">zg-ZUI222</strain>
    </source>
</reference>